<dbReference type="EMBL" id="LN614830">
    <property type="protein sequence ID" value="CEG59722.1"/>
    <property type="molecule type" value="Genomic_DNA"/>
</dbReference>
<accession>A0A098GCL2</accession>
<evidence type="ECO:0000313" key="3">
    <source>
        <dbReference type="Proteomes" id="UP000032414"/>
    </source>
</evidence>
<evidence type="ECO:0000313" key="1">
    <source>
        <dbReference type="EMBL" id="CEG59722.1"/>
    </source>
</evidence>
<name>A0A098GCL2_LEGMI</name>
<organism evidence="1 3">
    <name type="scientific">Legionella micdadei</name>
    <name type="common">Tatlockia micdadei</name>
    <dbReference type="NCBI Taxonomy" id="451"/>
    <lineage>
        <taxon>Bacteria</taxon>
        <taxon>Pseudomonadati</taxon>
        <taxon>Pseudomonadota</taxon>
        <taxon>Gammaproteobacteria</taxon>
        <taxon>Legionellales</taxon>
        <taxon>Legionellaceae</taxon>
        <taxon>Legionella</taxon>
    </lineage>
</organism>
<proteinExistence type="predicted"/>
<gene>
    <name evidence="1" type="ORF">LMI_0362</name>
    <name evidence="2" type="ORF">SAMN02982997_03005</name>
</gene>
<sequence>MGYRDGIKFQYTKMDALTVLSQPVSSLLGVTNPSEQTLNKLGIKKIYDLATSSLFQTARDIANAANGEGNSIIARSGRISSSFIDSDSPRNSSCFG</sequence>
<dbReference type="EMBL" id="FMVN01000023">
    <property type="protein sequence ID" value="SCY80877.1"/>
    <property type="molecule type" value="Genomic_DNA"/>
</dbReference>
<protein>
    <submittedName>
        <fullName evidence="1">Uncharacterized protein</fullName>
    </submittedName>
</protein>
<dbReference type="RefSeq" id="WP_231852196.1">
    <property type="nucleotide sequence ID" value="NZ_CP020614.1"/>
</dbReference>
<keyword evidence="4" id="KW-1185">Reference proteome</keyword>
<dbReference type="Proteomes" id="UP000182998">
    <property type="component" value="Unassembled WGS sequence"/>
</dbReference>
<reference evidence="3" key="2">
    <citation type="submission" date="2014-09" db="EMBL/GenBank/DDBJ databases">
        <authorList>
            <person name="Gomez-Valero L."/>
        </authorList>
    </citation>
    <scope>NUCLEOTIDE SEQUENCE [LARGE SCALE GENOMIC DNA]</scope>
    <source>
        <strain evidence="3">ATCC33218</strain>
    </source>
</reference>
<evidence type="ECO:0000313" key="2">
    <source>
        <dbReference type="EMBL" id="SCY80877.1"/>
    </source>
</evidence>
<dbReference type="HOGENOM" id="CLU_2358702_0_0_6"/>
<evidence type="ECO:0000313" key="4">
    <source>
        <dbReference type="Proteomes" id="UP000182998"/>
    </source>
</evidence>
<dbReference type="KEGG" id="tmc:LMI_0362"/>
<dbReference type="Proteomes" id="UP000032414">
    <property type="component" value="Chromosome I"/>
</dbReference>
<reference evidence="1" key="1">
    <citation type="submission" date="2014-09" db="EMBL/GenBank/DDBJ databases">
        <authorList>
            <person name="GOMEZ-VALERO Laura"/>
        </authorList>
    </citation>
    <scope>NUCLEOTIDE SEQUENCE</scope>
    <source>
        <strain evidence="1">ATCC33218</strain>
    </source>
</reference>
<reference evidence="2 4" key="3">
    <citation type="submission" date="2016-10" db="EMBL/GenBank/DDBJ databases">
        <authorList>
            <person name="Varghese N."/>
            <person name="Submissions S."/>
        </authorList>
    </citation>
    <scope>NUCLEOTIDE SEQUENCE [LARGE SCALE GENOMIC DNA]</scope>
    <source>
        <strain evidence="2 4">ATCC 33218</strain>
    </source>
</reference>
<dbReference type="AlphaFoldDB" id="A0A098GCL2"/>